<keyword evidence="3" id="KW-1185">Reference proteome</keyword>
<sequence length="243" mass="27968">MENSGCQCSITPYIICGLLALFLIFITAVDLVKYKRQGPAELKMTMKTEILVNLIPMSPDFTFPLIVLMTCVELFTFVTARPTYLPQGKKGLQILYQDMRTLLNVVSHERLRNEKDFEQSLTSLPTLNYKAQDLKSLEMSSTLEHLYSGLKSFKFHLDWIQQKQEEMGNDYSKTKKLADRIQIISHMVLIQIGTTPPELVYPSLSPLNTAWNLYQANAEIIDKLYFFCNWYIRALGVLKNGQH</sequence>
<evidence type="ECO:0000313" key="3">
    <source>
        <dbReference type="Proteomes" id="UP000290572"/>
    </source>
</evidence>
<reference evidence="2 3" key="1">
    <citation type="submission" date="2018-03" db="EMBL/GenBank/DDBJ databases">
        <title>Draft genome sequence of Rohu Carp (Labeo rohita).</title>
        <authorList>
            <person name="Das P."/>
            <person name="Kushwaha B."/>
            <person name="Joshi C.G."/>
            <person name="Kumar D."/>
            <person name="Nagpure N.S."/>
            <person name="Sahoo L."/>
            <person name="Das S.P."/>
            <person name="Bit A."/>
            <person name="Patnaik S."/>
            <person name="Meher P.K."/>
            <person name="Jayasankar P."/>
            <person name="Koringa P.G."/>
            <person name="Patel N.V."/>
            <person name="Hinsu A.T."/>
            <person name="Kumar R."/>
            <person name="Pandey M."/>
            <person name="Agarwal S."/>
            <person name="Srivastava S."/>
            <person name="Singh M."/>
            <person name="Iquebal M.A."/>
            <person name="Jaiswal S."/>
            <person name="Angadi U.B."/>
            <person name="Kumar N."/>
            <person name="Raza M."/>
            <person name="Shah T.M."/>
            <person name="Rai A."/>
            <person name="Jena J.K."/>
        </authorList>
    </citation>
    <scope>NUCLEOTIDE SEQUENCE [LARGE SCALE GENOMIC DNA]</scope>
    <source>
        <strain evidence="2">DASCIFA01</strain>
        <tissue evidence="2">Testis</tissue>
    </source>
</reference>
<keyword evidence="1" id="KW-0472">Membrane</keyword>
<feature type="transmembrane region" description="Helical" evidence="1">
    <location>
        <begin position="12"/>
        <end position="32"/>
    </location>
</feature>
<dbReference type="InterPro" id="IPR009079">
    <property type="entry name" value="4_helix_cytokine-like_core"/>
</dbReference>
<dbReference type="AlphaFoldDB" id="A0A498NE96"/>
<dbReference type="Gene3D" id="1.20.1250.10">
    <property type="match status" value="1"/>
</dbReference>
<evidence type="ECO:0000313" key="2">
    <source>
        <dbReference type="EMBL" id="RXN28565.1"/>
    </source>
</evidence>
<protein>
    <submittedName>
        <fullName evidence="2">Interleukin-11</fullName>
    </submittedName>
</protein>
<dbReference type="Pfam" id="PF07400">
    <property type="entry name" value="IL11"/>
    <property type="match status" value="1"/>
</dbReference>
<keyword evidence="1" id="KW-1133">Transmembrane helix</keyword>
<dbReference type="GO" id="GO:0005737">
    <property type="term" value="C:cytoplasm"/>
    <property type="evidence" value="ECO:0007669"/>
    <property type="project" value="TreeGrafter"/>
</dbReference>
<keyword evidence="1" id="KW-0812">Transmembrane</keyword>
<dbReference type="Proteomes" id="UP000290572">
    <property type="component" value="Unassembled WGS sequence"/>
</dbReference>
<feature type="transmembrane region" description="Helical" evidence="1">
    <location>
        <begin position="61"/>
        <end position="80"/>
    </location>
</feature>
<dbReference type="GO" id="GO:0008284">
    <property type="term" value="P:positive regulation of cell population proliferation"/>
    <property type="evidence" value="ECO:0007669"/>
    <property type="project" value="TreeGrafter"/>
</dbReference>
<dbReference type="InterPro" id="IPR020438">
    <property type="entry name" value="IL-11"/>
</dbReference>
<evidence type="ECO:0000256" key="1">
    <source>
        <dbReference type="SAM" id="Phobius"/>
    </source>
</evidence>
<dbReference type="EMBL" id="QBIY01011857">
    <property type="protein sequence ID" value="RXN28565.1"/>
    <property type="molecule type" value="Genomic_DNA"/>
</dbReference>
<dbReference type="GO" id="GO:0043410">
    <property type="term" value="P:positive regulation of MAPK cascade"/>
    <property type="evidence" value="ECO:0007669"/>
    <property type="project" value="TreeGrafter"/>
</dbReference>
<dbReference type="GO" id="GO:0008083">
    <property type="term" value="F:growth factor activity"/>
    <property type="evidence" value="ECO:0007669"/>
    <property type="project" value="TreeGrafter"/>
</dbReference>
<name>A0A498NE96_LABRO</name>
<proteinExistence type="predicted"/>
<dbReference type="PANTHER" id="PTHR16922">
    <property type="entry name" value="INTERLEUKIN 11"/>
    <property type="match status" value="1"/>
</dbReference>
<organism evidence="2 3">
    <name type="scientific">Labeo rohita</name>
    <name type="common">Indian major carp</name>
    <name type="synonym">Cyprinus rohita</name>
    <dbReference type="NCBI Taxonomy" id="84645"/>
    <lineage>
        <taxon>Eukaryota</taxon>
        <taxon>Metazoa</taxon>
        <taxon>Chordata</taxon>
        <taxon>Craniata</taxon>
        <taxon>Vertebrata</taxon>
        <taxon>Euteleostomi</taxon>
        <taxon>Actinopterygii</taxon>
        <taxon>Neopterygii</taxon>
        <taxon>Teleostei</taxon>
        <taxon>Ostariophysi</taxon>
        <taxon>Cypriniformes</taxon>
        <taxon>Cyprinidae</taxon>
        <taxon>Labeoninae</taxon>
        <taxon>Labeonini</taxon>
        <taxon>Labeo</taxon>
    </lineage>
</organism>
<accession>A0A498NE96</accession>
<dbReference type="GO" id="GO:0005125">
    <property type="term" value="F:cytokine activity"/>
    <property type="evidence" value="ECO:0007669"/>
    <property type="project" value="TreeGrafter"/>
</dbReference>
<dbReference type="PANTHER" id="PTHR16922:SF0">
    <property type="entry name" value="INTERLEUKIN-11"/>
    <property type="match status" value="1"/>
</dbReference>
<comment type="caution">
    <text evidence="2">The sequence shown here is derived from an EMBL/GenBank/DDBJ whole genome shotgun (WGS) entry which is preliminary data.</text>
</comment>
<gene>
    <name evidence="2" type="ORF">ROHU_019166</name>
</gene>
<dbReference type="SUPFAM" id="SSF47266">
    <property type="entry name" value="4-helical cytokines"/>
    <property type="match status" value="1"/>
</dbReference>